<sequence length="374" mass="41649">MNHAKLNQVLTGLAIVAIGALFLFHTAGLFGFEPLGIGEFISRYWPIAPLYVGVSMLLGGGWLPGLAVTVFALVMLSRNSGFYDMEFGDVIRYLIPVGIIAYGLQLLLGRSNRSRRKEAKEEEWTSYDSFPYDAPEPPPLHPDPLGKDLDREGSESPGSAPPPPPGKASRPREQDGPARPADGQGEADDWRDELRRAKRELKDDLREVQEDIRDAVKQGRHHLHSHRADRRERQERAGGRTEWWNTEANVQTRSNFIGDIHLGHDYWDLVPLNISHFIGDTVIDLTRANIAPGETRITVSSFIGDVKVFLPTDSDIGIQVVSSAFIGDSKVLGRKEGGMFRHMDTQSTGFRDSERRIKLVCSTFIGDVRVTKVG</sequence>
<feature type="region of interest" description="Disordered" evidence="1">
    <location>
        <begin position="118"/>
        <end position="189"/>
    </location>
</feature>
<keyword evidence="2" id="KW-0472">Membrane</keyword>
<feature type="transmembrane region" description="Helical" evidence="2">
    <location>
        <begin position="12"/>
        <end position="32"/>
    </location>
</feature>
<evidence type="ECO:0000256" key="2">
    <source>
        <dbReference type="SAM" id="Phobius"/>
    </source>
</evidence>
<gene>
    <name evidence="5" type="ORF">HGI30_17600</name>
</gene>
<keyword evidence="6" id="KW-1185">Reference proteome</keyword>
<accession>A0A6H2H1I0</accession>
<proteinExistence type="predicted"/>
<organism evidence="5 6">
    <name type="scientific">Paenibacillus albicereus</name>
    <dbReference type="NCBI Taxonomy" id="2726185"/>
    <lineage>
        <taxon>Bacteria</taxon>
        <taxon>Bacillati</taxon>
        <taxon>Bacillota</taxon>
        <taxon>Bacilli</taxon>
        <taxon>Bacillales</taxon>
        <taxon>Paenibacillaceae</taxon>
        <taxon>Paenibacillus</taxon>
    </lineage>
</organism>
<evidence type="ECO:0000313" key="6">
    <source>
        <dbReference type="Proteomes" id="UP000502136"/>
    </source>
</evidence>
<dbReference type="AlphaFoldDB" id="A0A6H2H1I0"/>
<reference evidence="5 6" key="1">
    <citation type="submission" date="2020-04" db="EMBL/GenBank/DDBJ databases">
        <title>Novel Paenibacillus strain UniB2 isolated from commercial digestive syrup.</title>
        <authorList>
            <person name="Thorat V."/>
            <person name="Kirdat K."/>
            <person name="Tiwarekar B."/>
            <person name="Yadav A."/>
        </authorList>
    </citation>
    <scope>NUCLEOTIDE SEQUENCE [LARGE SCALE GENOMIC DNA]</scope>
    <source>
        <strain evidence="5 6">UniB2</strain>
    </source>
</reference>
<feature type="compositionally biased region" description="Basic and acidic residues" evidence="1">
    <location>
        <begin position="229"/>
        <end position="238"/>
    </location>
</feature>
<dbReference type="RefSeq" id="WP_168908749.1">
    <property type="nucleotide sequence ID" value="NZ_CP051428.1"/>
</dbReference>
<feature type="domain" description="Cell wall-active antibiotics response LiaF-like C-terminal" evidence="3">
    <location>
        <begin position="256"/>
        <end position="370"/>
    </location>
</feature>
<feature type="domain" description="LiaF transmembrane" evidence="4">
    <location>
        <begin position="10"/>
        <end position="113"/>
    </location>
</feature>
<feature type="transmembrane region" description="Helical" evidence="2">
    <location>
        <begin position="90"/>
        <end position="108"/>
    </location>
</feature>
<name>A0A6H2H1I0_9BACL</name>
<protein>
    <submittedName>
        <fullName evidence="5">Cell wall-active antibiotics response protein</fullName>
    </submittedName>
</protein>
<dbReference type="EMBL" id="CP051428">
    <property type="protein sequence ID" value="QJC53208.1"/>
    <property type="molecule type" value="Genomic_DNA"/>
</dbReference>
<evidence type="ECO:0000256" key="1">
    <source>
        <dbReference type="SAM" id="MobiDB-lite"/>
    </source>
</evidence>
<dbReference type="Pfam" id="PF22570">
    <property type="entry name" value="LiaF-TM"/>
    <property type="match status" value="1"/>
</dbReference>
<dbReference type="InterPro" id="IPR054331">
    <property type="entry name" value="LiaF_TM"/>
</dbReference>
<dbReference type="Proteomes" id="UP000502136">
    <property type="component" value="Chromosome"/>
</dbReference>
<dbReference type="Pfam" id="PF09922">
    <property type="entry name" value="LiaF-like_C"/>
    <property type="match status" value="1"/>
</dbReference>
<dbReference type="KEGG" id="palr:HGI30_17600"/>
<feature type="compositionally biased region" description="Basic residues" evidence="1">
    <location>
        <begin position="218"/>
        <end position="228"/>
    </location>
</feature>
<dbReference type="InterPro" id="IPR024425">
    <property type="entry name" value="LiaF-like_C"/>
</dbReference>
<feature type="region of interest" description="Disordered" evidence="1">
    <location>
        <begin position="216"/>
        <end position="238"/>
    </location>
</feature>
<feature type="compositionally biased region" description="Basic and acidic residues" evidence="1">
    <location>
        <begin position="144"/>
        <end position="154"/>
    </location>
</feature>
<evidence type="ECO:0000259" key="3">
    <source>
        <dbReference type="Pfam" id="PF09922"/>
    </source>
</evidence>
<dbReference type="NCBIfam" id="NF040535">
    <property type="entry name" value="LiaF_C_term"/>
    <property type="match status" value="1"/>
</dbReference>
<keyword evidence="2" id="KW-0812">Transmembrane</keyword>
<dbReference type="InterPro" id="IPR047793">
    <property type="entry name" value="LiaF_C"/>
</dbReference>
<evidence type="ECO:0000259" key="4">
    <source>
        <dbReference type="Pfam" id="PF22570"/>
    </source>
</evidence>
<feature type="transmembrane region" description="Helical" evidence="2">
    <location>
        <begin position="44"/>
        <end position="75"/>
    </location>
</feature>
<evidence type="ECO:0000313" key="5">
    <source>
        <dbReference type="EMBL" id="QJC53208.1"/>
    </source>
</evidence>
<keyword evidence="2" id="KW-1133">Transmembrane helix</keyword>